<dbReference type="WBParaSite" id="HCON_00111245-00001">
    <property type="protein sequence ID" value="HCON_00111245-00001"/>
    <property type="gene ID" value="HCON_00111245"/>
</dbReference>
<evidence type="ECO:0000313" key="8">
    <source>
        <dbReference type="Proteomes" id="UP000025227"/>
    </source>
</evidence>
<feature type="transmembrane region" description="Helical" evidence="6">
    <location>
        <begin position="62"/>
        <end position="81"/>
    </location>
</feature>
<keyword evidence="3 6" id="KW-1133">Transmembrane helix</keyword>
<feature type="transmembrane region" description="Helical" evidence="6">
    <location>
        <begin position="223"/>
        <end position="249"/>
    </location>
</feature>
<feature type="transmembrane region" description="Helical" evidence="6">
    <location>
        <begin position="187"/>
        <end position="211"/>
    </location>
</feature>
<accession>A0A7I4YJV4</accession>
<dbReference type="GO" id="GO:0097035">
    <property type="term" value="P:regulation of membrane lipid distribution"/>
    <property type="evidence" value="ECO:0007669"/>
    <property type="project" value="TreeGrafter"/>
</dbReference>
<dbReference type="GO" id="GO:0007009">
    <property type="term" value="P:plasma membrane organization"/>
    <property type="evidence" value="ECO:0007669"/>
    <property type="project" value="TreeGrafter"/>
</dbReference>
<feature type="domain" description="TLC" evidence="7">
    <location>
        <begin position="57"/>
        <end position="256"/>
    </location>
</feature>
<dbReference type="GO" id="GO:0055091">
    <property type="term" value="P:phospholipid homeostasis"/>
    <property type="evidence" value="ECO:0007669"/>
    <property type="project" value="TreeGrafter"/>
</dbReference>
<proteinExistence type="predicted"/>
<evidence type="ECO:0000256" key="2">
    <source>
        <dbReference type="ARBA" id="ARBA00022692"/>
    </source>
</evidence>
<dbReference type="PANTHER" id="PTHR13439:SF4">
    <property type="entry name" value="TLC DOMAIN-CONTAINING PROTEIN"/>
    <property type="match status" value="1"/>
</dbReference>
<protein>
    <submittedName>
        <fullName evidence="9">TRAM LAG1 CLN8 homology domain containing protein</fullName>
    </submittedName>
</protein>
<dbReference type="Proteomes" id="UP000025227">
    <property type="component" value="Unplaced"/>
</dbReference>
<evidence type="ECO:0000256" key="1">
    <source>
        <dbReference type="ARBA" id="ARBA00004141"/>
    </source>
</evidence>
<organism evidence="8 9">
    <name type="scientific">Haemonchus contortus</name>
    <name type="common">Barber pole worm</name>
    <dbReference type="NCBI Taxonomy" id="6289"/>
    <lineage>
        <taxon>Eukaryota</taxon>
        <taxon>Metazoa</taxon>
        <taxon>Ecdysozoa</taxon>
        <taxon>Nematoda</taxon>
        <taxon>Chromadorea</taxon>
        <taxon>Rhabditida</taxon>
        <taxon>Rhabditina</taxon>
        <taxon>Rhabditomorpha</taxon>
        <taxon>Strongyloidea</taxon>
        <taxon>Trichostrongylidae</taxon>
        <taxon>Haemonchus</taxon>
    </lineage>
</organism>
<comment type="subcellular location">
    <subcellularLocation>
        <location evidence="1">Membrane</location>
        <topology evidence="1">Multi-pass membrane protein</topology>
    </subcellularLocation>
</comment>
<keyword evidence="8" id="KW-1185">Reference proteome</keyword>
<dbReference type="GO" id="GO:0071709">
    <property type="term" value="P:membrane assembly"/>
    <property type="evidence" value="ECO:0007669"/>
    <property type="project" value="TreeGrafter"/>
</dbReference>
<keyword evidence="2 5" id="KW-0812">Transmembrane</keyword>
<evidence type="ECO:0000313" key="9">
    <source>
        <dbReference type="WBParaSite" id="HCON_00111245-00001"/>
    </source>
</evidence>
<sequence length="281" mass="32610">MGMSDPDGLYHRAHLEMPPFSNILQPSFFVPFFAYFMCFRFASQFVKSFMWQEYTGFKAYRLQNLSICLLHAMVSGIWTTVFLFTHPKEMFGDITHWYKPWAAQLPLISIAYFVHDAVDMLNHEWSRWTLELLVHHIATCSAMLPPILAHKFILANYWALLMEGNSIFLHTRTIMQISGQSVLQPKLFRTVVYCNVISFVLCRFVTQALFVQWAVTHFNRIHIIYASIALGGPVVFCIINAMLFFRVLVSDGFLSQRWRSKAAINRDDEGVVNKFKNGKSE</sequence>
<dbReference type="OrthoDB" id="10266980at2759"/>
<evidence type="ECO:0000256" key="6">
    <source>
        <dbReference type="SAM" id="Phobius"/>
    </source>
</evidence>
<dbReference type="InterPro" id="IPR050846">
    <property type="entry name" value="TLCD"/>
</dbReference>
<dbReference type="PANTHER" id="PTHR13439">
    <property type="entry name" value="CT120 PROTEIN"/>
    <property type="match status" value="1"/>
</dbReference>
<dbReference type="InterPro" id="IPR006634">
    <property type="entry name" value="TLC-dom"/>
</dbReference>
<feature type="transmembrane region" description="Helical" evidence="6">
    <location>
        <begin position="23"/>
        <end position="42"/>
    </location>
</feature>
<evidence type="ECO:0000256" key="5">
    <source>
        <dbReference type="PROSITE-ProRule" id="PRU00205"/>
    </source>
</evidence>
<evidence type="ECO:0000256" key="3">
    <source>
        <dbReference type="ARBA" id="ARBA00022989"/>
    </source>
</evidence>
<dbReference type="SMART" id="SM00724">
    <property type="entry name" value="TLC"/>
    <property type="match status" value="1"/>
</dbReference>
<reference evidence="9" key="1">
    <citation type="submission" date="2020-12" db="UniProtKB">
        <authorList>
            <consortium name="WormBaseParasite"/>
        </authorList>
    </citation>
    <scope>IDENTIFICATION</scope>
    <source>
        <strain evidence="9">MHco3</strain>
    </source>
</reference>
<dbReference type="Pfam" id="PF03798">
    <property type="entry name" value="TRAM_LAG1_CLN8"/>
    <property type="match status" value="1"/>
</dbReference>
<evidence type="ECO:0000256" key="4">
    <source>
        <dbReference type="ARBA" id="ARBA00023136"/>
    </source>
</evidence>
<keyword evidence="4 5" id="KW-0472">Membrane</keyword>
<dbReference type="GO" id="GO:0005886">
    <property type="term" value="C:plasma membrane"/>
    <property type="evidence" value="ECO:0007669"/>
    <property type="project" value="TreeGrafter"/>
</dbReference>
<evidence type="ECO:0000259" key="7">
    <source>
        <dbReference type="PROSITE" id="PS50922"/>
    </source>
</evidence>
<dbReference type="PROSITE" id="PS50922">
    <property type="entry name" value="TLC"/>
    <property type="match status" value="1"/>
</dbReference>
<dbReference type="AlphaFoldDB" id="A0A7I4YJV4"/>
<dbReference type="OMA" id="HPHEIFH"/>
<name>A0A7I4YJV4_HAECO</name>
<feature type="transmembrane region" description="Helical" evidence="6">
    <location>
        <begin position="155"/>
        <end position="175"/>
    </location>
</feature>